<dbReference type="PANTHER" id="PTHR23084">
    <property type="entry name" value="PHOSPHATIDYLINOSITOL-4-PHOSPHATE 5-KINASE RELATED"/>
    <property type="match status" value="1"/>
</dbReference>
<proteinExistence type="predicted"/>
<sequence length="496" mass="56963">MDVEEYEEAERGVKGRMLTYEKYRGKHLSDGRGVYVYPNNSVYEGEFRVIKGQYYKHGRGFLQWNTGDYYAGWWENGLQNGIGMLVYLEGEEEYAGEWLDGARTGVGSYRYADGSFYDGMWKNNKRHGMGYHVIFVDKEEEQPAYYKGSFDHDARHGRGTLHYFEFLDKKEHKKANRRLEGDWEYGELRKAHPLTIDEAALKTIVDRAQGVSKKAEKQANEIIQEFHNKLYLIGGKGDDDEVDEEEKLANKKLRRRVQRGSHHVGLTAKDVTRVATMNARLLSAYQVKRQRDIMLPPIAGGWRVEVVIDPQGVMMDPLHQSEGKFDSAITGFLGNAQTGWRRFNLHVPQGTDNLRYVATFVDDPEGELLPTQLQVIEATLSQLHGVSDDTPKKMPQYRRGGVAGLEVLPEKDRDALAKRQRPLENMRKVYMAAGTTKEKVYGETVLEEMDEERLKERESKAEALKKKLHKSRNHALKELKNVSGHVSHEPECSLYK</sequence>
<reference evidence="3" key="1">
    <citation type="submission" date="2021-01" db="EMBL/GenBank/DDBJ databases">
        <authorList>
            <person name="Corre E."/>
            <person name="Pelletier E."/>
            <person name="Niang G."/>
            <person name="Scheremetjew M."/>
            <person name="Finn R."/>
            <person name="Kale V."/>
            <person name="Holt S."/>
            <person name="Cochrane G."/>
            <person name="Meng A."/>
            <person name="Brown T."/>
            <person name="Cohen L."/>
        </authorList>
    </citation>
    <scope>NUCLEOTIDE SEQUENCE</scope>
    <source>
        <strain evidence="3">NIES-2562</strain>
    </source>
</reference>
<dbReference type="InterPro" id="IPR003409">
    <property type="entry name" value="MORN"/>
</dbReference>
<dbReference type="SUPFAM" id="SSF82185">
    <property type="entry name" value="Histone H3 K4-specific methyltransferase SET7/9 N-terminal domain"/>
    <property type="match status" value="1"/>
</dbReference>
<dbReference type="EMBL" id="HBIB01024294">
    <property type="protein sequence ID" value="CAE0253708.1"/>
    <property type="molecule type" value="Transcribed_RNA"/>
</dbReference>
<evidence type="ECO:0000256" key="2">
    <source>
        <dbReference type="SAM" id="MobiDB-lite"/>
    </source>
</evidence>
<dbReference type="AlphaFoldDB" id="A0A7S3DD47"/>
<keyword evidence="1" id="KW-0677">Repeat</keyword>
<accession>A0A7S3DD47</accession>
<protein>
    <recommendedName>
        <fullName evidence="4">Phosphatidylinositol-4-phosphate 5-kinase</fullName>
    </recommendedName>
</protein>
<feature type="compositionally biased region" description="Basic and acidic residues" evidence="2">
    <location>
        <begin position="475"/>
        <end position="496"/>
    </location>
</feature>
<dbReference type="Pfam" id="PF02493">
    <property type="entry name" value="MORN"/>
    <property type="match status" value="6"/>
</dbReference>
<name>A0A7S3DD47_9EUKA</name>
<organism evidence="3">
    <name type="scientific">Palpitomonas bilix</name>
    <dbReference type="NCBI Taxonomy" id="652834"/>
    <lineage>
        <taxon>Eukaryota</taxon>
        <taxon>Eukaryota incertae sedis</taxon>
    </lineage>
</organism>
<feature type="compositionally biased region" description="Basic and acidic residues" evidence="2">
    <location>
        <begin position="455"/>
        <end position="465"/>
    </location>
</feature>
<evidence type="ECO:0008006" key="4">
    <source>
        <dbReference type="Google" id="ProtNLM"/>
    </source>
</evidence>
<gene>
    <name evidence="3" type="ORF">PBIL07802_LOCUS15943</name>
</gene>
<dbReference type="SMART" id="SM00698">
    <property type="entry name" value="MORN"/>
    <property type="match status" value="6"/>
</dbReference>
<feature type="region of interest" description="Disordered" evidence="2">
    <location>
        <begin position="455"/>
        <end position="496"/>
    </location>
</feature>
<dbReference type="Gene3D" id="2.20.110.10">
    <property type="entry name" value="Histone H3 K4-specific methyltransferase SET7/9 N-terminal domain"/>
    <property type="match status" value="2"/>
</dbReference>
<evidence type="ECO:0000313" key="3">
    <source>
        <dbReference type="EMBL" id="CAE0253708.1"/>
    </source>
</evidence>
<dbReference type="PANTHER" id="PTHR23084:SF263">
    <property type="entry name" value="MORN REPEAT-CONTAINING PROTEIN 1"/>
    <property type="match status" value="1"/>
</dbReference>
<evidence type="ECO:0000256" key="1">
    <source>
        <dbReference type="ARBA" id="ARBA00022737"/>
    </source>
</evidence>